<proteinExistence type="predicted"/>
<dbReference type="Pfam" id="PF11392">
    <property type="entry name" value="AllH"/>
    <property type="match status" value="1"/>
</dbReference>
<evidence type="ECO:0000313" key="1">
    <source>
        <dbReference type="EMBL" id="VCU10010.1"/>
    </source>
</evidence>
<reference evidence="2" key="1">
    <citation type="submission" date="2018-10" db="EMBL/GenBank/DDBJ databases">
        <authorList>
            <person name="Peiro R."/>
            <person name="Begona"/>
            <person name="Cbmso G."/>
            <person name="Lopez M."/>
            <person name="Gonzalez S."/>
            <person name="Sacristan E."/>
            <person name="Castillo E."/>
        </authorList>
    </citation>
    <scope>NUCLEOTIDE SEQUENCE [LARGE SCALE GENOMIC DNA]</scope>
</reference>
<dbReference type="EMBL" id="UWOC01000170">
    <property type="protein sequence ID" value="VCU10010.1"/>
    <property type="molecule type" value="Genomic_DNA"/>
</dbReference>
<dbReference type="OrthoDB" id="8129989at2"/>
<comment type="caution">
    <text evidence="1">The sequence shown here is derived from an EMBL/GenBank/DDBJ whole genome shotgun (WGS) entry which is preliminary data.</text>
</comment>
<name>A0A447CXI9_9BRAD</name>
<gene>
    <name evidence="1" type="ORF">RHODGE_RHODGE_03667</name>
</gene>
<dbReference type="AlphaFoldDB" id="A0A447CXI9"/>
<organism evidence="1 2">
    <name type="scientific">Rhodoplanes serenus</name>
    <dbReference type="NCBI Taxonomy" id="200615"/>
    <lineage>
        <taxon>Bacteria</taxon>
        <taxon>Pseudomonadati</taxon>
        <taxon>Pseudomonadota</taxon>
        <taxon>Alphaproteobacteria</taxon>
        <taxon>Hyphomicrobiales</taxon>
        <taxon>Nitrobacteraceae</taxon>
        <taxon>Rhodoplanes</taxon>
    </lineage>
</organism>
<dbReference type="RefSeq" id="WP_129610570.1">
    <property type="nucleotide sequence ID" value="NZ_UWOC01000170.1"/>
</dbReference>
<evidence type="ECO:0008006" key="3">
    <source>
        <dbReference type="Google" id="ProtNLM"/>
    </source>
</evidence>
<protein>
    <recommendedName>
        <fullName evidence="3">DUF2877 domain-containing protein</fullName>
    </recommendedName>
</protein>
<evidence type="ECO:0000313" key="2">
    <source>
        <dbReference type="Proteomes" id="UP000289200"/>
    </source>
</evidence>
<dbReference type="InterPro" id="IPR021530">
    <property type="entry name" value="AllH-like"/>
</dbReference>
<dbReference type="Proteomes" id="UP000289200">
    <property type="component" value="Unassembled WGS sequence"/>
</dbReference>
<accession>A0A447CXI9</accession>
<keyword evidence="2" id="KW-1185">Reference proteome</keyword>
<sequence length="287" mass="29836">MQARSGDAGFIRAVETKRRAGVVHSVFNRALNLRFDDGPDLYTLISRRKLRAPNTLNLGDVDFHAAGIVVGDRVTAADGTLDIAGKLRVGVGGASSWQPTIPALHHDADRMRAGLEIAGSFVLRHGMRGGVLEDHCGPLLSRMVSRRIGDESDGLVLAYRDGRIAEAVDHASRLIGLGPGLTPSGDDLLLGFIAALQTRRPLPVEAAAFSAAVVRIARFSTNDISLAGLVTAADGAAGEAVSSLLCAICNAAIPAIEAAVRDVLTIGASSGTDMAIGVMSGLRASCR</sequence>